<feature type="region of interest" description="Disordered" evidence="1">
    <location>
        <begin position="635"/>
        <end position="659"/>
    </location>
</feature>
<feature type="region of interest" description="Disordered" evidence="1">
    <location>
        <begin position="485"/>
        <end position="524"/>
    </location>
</feature>
<feature type="compositionally biased region" description="Basic and acidic residues" evidence="1">
    <location>
        <begin position="635"/>
        <end position="657"/>
    </location>
</feature>
<sequence>MFLNSSPPTTDPPLVEETENAKMEEVMIPRSRKIGGKSGVMPHILAGKTLQTFLGPILSKTSKIKPIPAAGASLPAKEDADRAQLFPSSPMPSSLIGQPPSVLNVAEDDADQGKNKGRLNQEEKDLDAELKEFYEGSIEAAQNMILNEKIEEKESKLWEVPNLPPPNACPSSTDLNWLHVPKSFADFLIPPLTGDSTSGGARFSTKTKPPHQFLKKAKGRQSLGLALSWIPFTVDKKLPSVVELVGVQELFDDISHVDGAPADPVQVEKLFKILKIDIDPDDVTTHHTQKSEELVDAQRFGSAWREIEFYRPPEAYSFMSEGFQIVLNRQERRRLARVEGRVVEDEDDDEEENGGVNTVDDGVAVPAGPAPTAGDKEIDVGVRGNDIPSAGHQGYERPNKRRRLSLDDVKQVAPGASDVMVPRLGAARLRSHIPPPQDAVPFSEDEFAQLRQQQPLYPEGTFFSDDGFDYGHVGLSVPSAAPWIGSGSGSHPRGAYDEYDGVRNGDYDEDKENLPPPTSPYSSSVLLDDSERGMEGAGDDLGYGYGYQGQEQGWTGSVGYAHEYDHNQDYVMDVHPSYTTPLDAADQLVNMFEADQVPGGFRNDSLSFGSQYAFPGGQTPKVTLLTLSVCPNEKEYGHDQGPEQVKADNQKCEKNETPRTSVLVDKEDGAGPSLLSTAYEPKLASQSLGSFTFAHLRARKVSAPAPAVRSIPEPTPILPNLTLVDEERRPGLPSELVSKDTLVFSTTAFAPPGSIHRYMASLDLIQKHALVRELGSEESAVELVERYSLGGVDLILDPYCAVVFLSLFTLPARCEAYVDRVSKQSWIYNHLLVVFEAYPEQLSKRANANRVGGSTGGSSSSSSLYAYTPPIVKAIKKFRRDINIAEACGSKRAETKVQYAFADNVREAALFTRWFGDRAEERDGTGGMIWGERRWLGEDYSEDEEDCLADVQGLNHFSASIILSQLPLRDFLHLLPEERAGVCAGLLADEIIAACNTDIETRLRAMDSSSDDFS</sequence>
<dbReference type="OrthoDB" id="2422840at2759"/>
<feature type="compositionally biased region" description="Basic and acidic residues" evidence="1">
    <location>
        <begin position="111"/>
        <end position="123"/>
    </location>
</feature>
<evidence type="ECO:0000313" key="3">
    <source>
        <dbReference type="Proteomes" id="UP000724874"/>
    </source>
</evidence>
<reference evidence="2" key="1">
    <citation type="submission" date="2020-11" db="EMBL/GenBank/DDBJ databases">
        <authorList>
            <consortium name="DOE Joint Genome Institute"/>
            <person name="Ahrendt S."/>
            <person name="Riley R."/>
            <person name="Andreopoulos W."/>
            <person name="LaButti K."/>
            <person name="Pangilinan J."/>
            <person name="Ruiz-duenas F.J."/>
            <person name="Barrasa J.M."/>
            <person name="Sanchez-Garcia M."/>
            <person name="Camarero S."/>
            <person name="Miyauchi S."/>
            <person name="Serrano A."/>
            <person name="Linde D."/>
            <person name="Babiker R."/>
            <person name="Drula E."/>
            <person name="Ayuso-Fernandez I."/>
            <person name="Pacheco R."/>
            <person name="Padilla G."/>
            <person name="Ferreira P."/>
            <person name="Barriuso J."/>
            <person name="Kellner H."/>
            <person name="Castanera R."/>
            <person name="Alfaro M."/>
            <person name="Ramirez L."/>
            <person name="Pisabarro A.G."/>
            <person name="Kuo A."/>
            <person name="Tritt A."/>
            <person name="Lipzen A."/>
            <person name="He G."/>
            <person name="Yan M."/>
            <person name="Ng V."/>
            <person name="Cullen D."/>
            <person name="Martin F."/>
            <person name="Rosso M.-N."/>
            <person name="Henrissat B."/>
            <person name="Hibbett D."/>
            <person name="Martinez A.T."/>
            <person name="Grigoriev I.V."/>
        </authorList>
    </citation>
    <scope>NUCLEOTIDE SEQUENCE</scope>
    <source>
        <strain evidence="2">AH 44721</strain>
    </source>
</reference>
<dbReference type="Proteomes" id="UP000724874">
    <property type="component" value="Unassembled WGS sequence"/>
</dbReference>
<dbReference type="AlphaFoldDB" id="A0A9P5TMX6"/>
<organism evidence="2 3">
    <name type="scientific">Gymnopilus junonius</name>
    <name type="common">Spectacular rustgill mushroom</name>
    <name type="synonym">Gymnopilus spectabilis subsp. junonius</name>
    <dbReference type="NCBI Taxonomy" id="109634"/>
    <lineage>
        <taxon>Eukaryota</taxon>
        <taxon>Fungi</taxon>
        <taxon>Dikarya</taxon>
        <taxon>Basidiomycota</taxon>
        <taxon>Agaricomycotina</taxon>
        <taxon>Agaricomycetes</taxon>
        <taxon>Agaricomycetidae</taxon>
        <taxon>Agaricales</taxon>
        <taxon>Agaricineae</taxon>
        <taxon>Hymenogastraceae</taxon>
        <taxon>Gymnopilus</taxon>
    </lineage>
</organism>
<feature type="compositionally biased region" description="Low complexity" evidence="1">
    <location>
        <begin position="354"/>
        <end position="365"/>
    </location>
</feature>
<keyword evidence="3" id="KW-1185">Reference proteome</keyword>
<feature type="compositionally biased region" description="Basic and acidic residues" evidence="1">
    <location>
        <begin position="494"/>
        <end position="506"/>
    </location>
</feature>
<feature type="region of interest" description="Disordered" evidence="1">
    <location>
        <begin position="72"/>
        <end position="123"/>
    </location>
</feature>
<gene>
    <name evidence="2" type="ORF">CPB84DRAFT_1776215</name>
</gene>
<evidence type="ECO:0000256" key="1">
    <source>
        <dbReference type="SAM" id="MobiDB-lite"/>
    </source>
</evidence>
<proteinExistence type="predicted"/>
<comment type="caution">
    <text evidence="2">The sequence shown here is derived from an EMBL/GenBank/DDBJ whole genome shotgun (WGS) entry which is preliminary data.</text>
</comment>
<dbReference type="EMBL" id="JADNYJ010000037">
    <property type="protein sequence ID" value="KAF8902219.1"/>
    <property type="molecule type" value="Genomic_DNA"/>
</dbReference>
<protein>
    <submittedName>
        <fullName evidence="2">Uncharacterized protein</fullName>
    </submittedName>
</protein>
<feature type="region of interest" description="Disordered" evidence="1">
    <location>
        <begin position="341"/>
        <end position="365"/>
    </location>
</feature>
<accession>A0A9P5TMX6</accession>
<name>A0A9P5TMX6_GYMJU</name>
<evidence type="ECO:0000313" key="2">
    <source>
        <dbReference type="EMBL" id="KAF8902219.1"/>
    </source>
</evidence>
<feature type="compositionally biased region" description="Acidic residues" evidence="1">
    <location>
        <begin position="344"/>
        <end position="353"/>
    </location>
</feature>